<evidence type="ECO:0000256" key="6">
    <source>
        <dbReference type="ARBA" id="ARBA00022989"/>
    </source>
</evidence>
<comment type="similarity">
    <text evidence="2">Belongs to the DIPK family.</text>
</comment>
<gene>
    <name evidence="11" type="ORF">DPMN_149680</name>
</gene>
<feature type="transmembrane region" description="Helical" evidence="9">
    <location>
        <begin position="26"/>
        <end position="49"/>
    </location>
</feature>
<evidence type="ECO:0000256" key="7">
    <source>
        <dbReference type="ARBA" id="ARBA00023136"/>
    </source>
</evidence>
<dbReference type="GO" id="GO:0005509">
    <property type="term" value="F:calcium ion binding"/>
    <property type="evidence" value="ECO:0007669"/>
    <property type="project" value="InterPro"/>
</dbReference>
<protein>
    <recommendedName>
        <fullName evidence="10">EF-hand domain-containing protein</fullName>
    </recommendedName>
</protein>
<proteinExistence type="inferred from homology"/>
<keyword evidence="3 9" id="KW-0812">Transmembrane</keyword>
<dbReference type="Pfam" id="PF12260">
    <property type="entry name" value="PIP49_C"/>
    <property type="match status" value="1"/>
</dbReference>
<dbReference type="PROSITE" id="PS50222">
    <property type="entry name" value="EF_HAND_2"/>
    <property type="match status" value="1"/>
</dbReference>
<accession>A0A9D4J578</accession>
<evidence type="ECO:0000256" key="1">
    <source>
        <dbReference type="ARBA" id="ARBA00004648"/>
    </source>
</evidence>
<evidence type="ECO:0000256" key="5">
    <source>
        <dbReference type="ARBA" id="ARBA00022968"/>
    </source>
</evidence>
<dbReference type="InterPro" id="IPR029244">
    <property type="entry name" value="FAM69_N"/>
</dbReference>
<evidence type="ECO:0000313" key="12">
    <source>
        <dbReference type="Proteomes" id="UP000828390"/>
    </source>
</evidence>
<organism evidence="11 12">
    <name type="scientific">Dreissena polymorpha</name>
    <name type="common">Zebra mussel</name>
    <name type="synonym">Mytilus polymorpha</name>
    <dbReference type="NCBI Taxonomy" id="45954"/>
    <lineage>
        <taxon>Eukaryota</taxon>
        <taxon>Metazoa</taxon>
        <taxon>Spiralia</taxon>
        <taxon>Lophotrochozoa</taxon>
        <taxon>Mollusca</taxon>
        <taxon>Bivalvia</taxon>
        <taxon>Autobranchia</taxon>
        <taxon>Heteroconchia</taxon>
        <taxon>Euheterodonta</taxon>
        <taxon>Imparidentia</taxon>
        <taxon>Neoheterodontei</taxon>
        <taxon>Myida</taxon>
        <taxon>Dreissenoidea</taxon>
        <taxon>Dreissenidae</taxon>
        <taxon>Dreissena</taxon>
    </lineage>
</organism>
<dbReference type="EMBL" id="JAIWYP010000007">
    <property type="protein sequence ID" value="KAH3796113.1"/>
    <property type="molecule type" value="Genomic_DNA"/>
</dbReference>
<comment type="caution">
    <text evidence="11">The sequence shown here is derived from an EMBL/GenBank/DDBJ whole genome shotgun (WGS) entry which is preliminary data.</text>
</comment>
<evidence type="ECO:0000313" key="11">
    <source>
        <dbReference type="EMBL" id="KAH3796113.1"/>
    </source>
</evidence>
<dbReference type="InterPro" id="IPR022049">
    <property type="entry name" value="FAM69_kinase_dom"/>
</dbReference>
<evidence type="ECO:0000256" key="9">
    <source>
        <dbReference type="SAM" id="Phobius"/>
    </source>
</evidence>
<dbReference type="PANTHER" id="PTHR21093:SF6">
    <property type="entry name" value="EF-HAND DOMAIN-CONTAINING PROTEIN"/>
    <property type="match status" value="1"/>
</dbReference>
<reference evidence="11" key="1">
    <citation type="journal article" date="2019" name="bioRxiv">
        <title>The Genome of the Zebra Mussel, Dreissena polymorpha: A Resource for Invasive Species Research.</title>
        <authorList>
            <person name="McCartney M.A."/>
            <person name="Auch B."/>
            <person name="Kono T."/>
            <person name="Mallez S."/>
            <person name="Zhang Y."/>
            <person name="Obille A."/>
            <person name="Becker A."/>
            <person name="Abrahante J.E."/>
            <person name="Garbe J."/>
            <person name="Badalamenti J.P."/>
            <person name="Herman A."/>
            <person name="Mangelson H."/>
            <person name="Liachko I."/>
            <person name="Sullivan S."/>
            <person name="Sone E.D."/>
            <person name="Koren S."/>
            <person name="Silverstein K.A.T."/>
            <person name="Beckman K.B."/>
            <person name="Gohl D.M."/>
        </authorList>
    </citation>
    <scope>NUCLEOTIDE SEQUENCE</scope>
    <source>
        <strain evidence="11">Duluth1</strain>
        <tissue evidence="11">Whole animal</tissue>
    </source>
</reference>
<dbReference type="InterPro" id="IPR002048">
    <property type="entry name" value="EF_hand_dom"/>
</dbReference>
<feature type="domain" description="EF-hand" evidence="10">
    <location>
        <begin position="149"/>
        <end position="184"/>
    </location>
</feature>
<evidence type="ECO:0000256" key="3">
    <source>
        <dbReference type="ARBA" id="ARBA00022692"/>
    </source>
</evidence>
<keyword evidence="7 9" id="KW-0472">Membrane</keyword>
<dbReference type="Pfam" id="PF14875">
    <property type="entry name" value="PIP49_N"/>
    <property type="match status" value="1"/>
</dbReference>
<dbReference type="AlphaFoldDB" id="A0A9D4J578"/>
<evidence type="ECO:0000256" key="8">
    <source>
        <dbReference type="ARBA" id="ARBA00023157"/>
    </source>
</evidence>
<keyword evidence="8" id="KW-1015">Disulfide bond</keyword>
<comment type="subcellular location">
    <subcellularLocation>
        <location evidence="1">Endoplasmic reticulum membrane</location>
        <topology evidence="1">Single-pass type II membrane protein</topology>
    </subcellularLocation>
</comment>
<evidence type="ECO:0000256" key="2">
    <source>
        <dbReference type="ARBA" id="ARBA00006338"/>
    </source>
</evidence>
<dbReference type="Proteomes" id="UP000828390">
    <property type="component" value="Unassembled WGS sequence"/>
</dbReference>
<dbReference type="GO" id="GO:0005789">
    <property type="term" value="C:endoplasmic reticulum membrane"/>
    <property type="evidence" value="ECO:0007669"/>
    <property type="project" value="UniProtKB-SubCell"/>
</dbReference>
<evidence type="ECO:0000259" key="10">
    <source>
        <dbReference type="PROSITE" id="PS50222"/>
    </source>
</evidence>
<keyword evidence="6 9" id="KW-1133">Transmembrane helix</keyword>
<name>A0A9D4J578_DREPO</name>
<sequence length="427" mass="49461">MKLLGPPRQLCKACLRHLNEALESEWAYVCLGITFVCVALMVLFGWIIYRDPCFQWEIRTQLCDDYHNGLIAGAFCYDLCVERVSFLSSCVDQQGNLSVFRWNKFVIKAERPNHKKEGEKDELIWEGMKMQDLAVILDDFLRAVLGVADHSKLIERVIQHADFNHDSVVSFGEIRSLWHLLHIPEFRMLFIFNESSVFPTLNGSCGTMYAVEETYQPYLYRENKSFVEKVFSTRHRWGLPDFPQRAHISLGLLEYAYTVREHENVKYYMCTFSPDHFGHTEYFEMKVSTVDGLVSEAVLNASLMQRNCDSDTQCVYGDVCKTSCDRVTRKCSGIPENYIPDVVRVCTVLQEYVLFNVPVKLKSVLSKLVADCVRLGKKSRFMDPDMMAVEENVLLDRLKQVLWDELKYADTKWLEKSTPKPQPVNLI</sequence>
<reference evidence="11" key="2">
    <citation type="submission" date="2020-11" db="EMBL/GenBank/DDBJ databases">
        <authorList>
            <person name="McCartney M.A."/>
            <person name="Auch B."/>
            <person name="Kono T."/>
            <person name="Mallez S."/>
            <person name="Becker A."/>
            <person name="Gohl D.M."/>
            <person name="Silverstein K.A.T."/>
            <person name="Koren S."/>
            <person name="Bechman K.B."/>
            <person name="Herman A."/>
            <person name="Abrahante J.E."/>
            <person name="Garbe J."/>
        </authorList>
    </citation>
    <scope>NUCLEOTIDE SEQUENCE</scope>
    <source>
        <strain evidence="11">Duluth1</strain>
        <tissue evidence="11">Whole animal</tissue>
    </source>
</reference>
<keyword evidence="4" id="KW-0256">Endoplasmic reticulum</keyword>
<dbReference type="SMART" id="SM01299">
    <property type="entry name" value="PIP49_N"/>
    <property type="match status" value="1"/>
</dbReference>
<keyword evidence="5" id="KW-0735">Signal-anchor</keyword>
<dbReference type="PANTHER" id="PTHR21093">
    <property type="entry name" value="DIVERGENT PROTEIN KINASE DOMAIN 1C-RELATED"/>
    <property type="match status" value="1"/>
</dbReference>
<keyword evidence="12" id="KW-1185">Reference proteome</keyword>
<evidence type="ECO:0000256" key="4">
    <source>
        <dbReference type="ARBA" id="ARBA00022824"/>
    </source>
</evidence>